<evidence type="ECO:0000256" key="3">
    <source>
        <dbReference type="ARBA" id="ARBA00022723"/>
    </source>
</evidence>
<keyword evidence="5" id="KW-0862">Zinc</keyword>
<dbReference type="InterPro" id="IPR051140">
    <property type="entry name" value="GATA_TF"/>
</dbReference>
<keyword evidence="8" id="KW-0010">Activator</keyword>
<reference evidence="15" key="1">
    <citation type="submission" date="2024-10" db="EMBL/GenBank/DDBJ databases">
        <authorList>
            <person name="Ryan C."/>
        </authorList>
    </citation>
    <scope>NUCLEOTIDE SEQUENCE [LARGE SCALE GENOMIC DNA]</scope>
</reference>
<dbReference type="FunFam" id="3.30.50.10:FF:000038">
    <property type="entry name" value="GATA transcription factor 14"/>
    <property type="match status" value="1"/>
</dbReference>
<evidence type="ECO:0000256" key="13">
    <source>
        <dbReference type="SAM" id="MobiDB-lite"/>
    </source>
</evidence>
<dbReference type="PROSITE" id="PS50114">
    <property type="entry name" value="GATA_ZN_FINGER_2"/>
    <property type="match status" value="2"/>
</dbReference>
<dbReference type="SMART" id="SM00401">
    <property type="entry name" value="ZnF_GATA"/>
    <property type="match status" value="3"/>
</dbReference>
<evidence type="ECO:0000256" key="5">
    <source>
        <dbReference type="ARBA" id="ARBA00022833"/>
    </source>
</evidence>
<feature type="region of interest" description="Disordered" evidence="13">
    <location>
        <begin position="401"/>
        <end position="461"/>
    </location>
</feature>
<dbReference type="GO" id="GO:0005634">
    <property type="term" value="C:nucleus"/>
    <property type="evidence" value="ECO:0007669"/>
    <property type="project" value="UniProtKB-SubCell"/>
</dbReference>
<dbReference type="PANTHER" id="PTHR45658:SF42">
    <property type="entry name" value="GATA TRANSCRIPTION FACTOR 1"/>
    <property type="match status" value="1"/>
</dbReference>
<feature type="region of interest" description="Disordered" evidence="13">
    <location>
        <begin position="206"/>
        <end position="225"/>
    </location>
</feature>
<dbReference type="AlphaFoldDB" id="A0ABC8WYH4"/>
<dbReference type="Gene3D" id="3.30.50.10">
    <property type="entry name" value="Erythroid Transcription Factor GATA-1, subunit A"/>
    <property type="match status" value="3"/>
</dbReference>
<evidence type="ECO:0000256" key="8">
    <source>
        <dbReference type="ARBA" id="ARBA00023159"/>
    </source>
</evidence>
<organism evidence="15 16">
    <name type="scientific">Urochloa decumbens</name>
    <dbReference type="NCBI Taxonomy" id="240449"/>
    <lineage>
        <taxon>Eukaryota</taxon>
        <taxon>Viridiplantae</taxon>
        <taxon>Streptophyta</taxon>
        <taxon>Embryophyta</taxon>
        <taxon>Tracheophyta</taxon>
        <taxon>Spermatophyta</taxon>
        <taxon>Magnoliopsida</taxon>
        <taxon>Liliopsida</taxon>
        <taxon>Poales</taxon>
        <taxon>Poaceae</taxon>
        <taxon>PACMAD clade</taxon>
        <taxon>Panicoideae</taxon>
        <taxon>Panicodae</taxon>
        <taxon>Paniceae</taxon>
        <taxon>Melinidinae</taxon>
        <taxon>Urochloa</taxon>
    </lineage>
</organism>
<gene>
    <name evidence="15" type="ORF">URODEC1_LOCUS18331</name>
</gene>
<dbReference type="GO" id="GO:0003677">
    <property type="term" value="F:DNA binding"/>
    <property type="evidence" value="ECO:0007669"/>
    <property type="project" value="UniProtKB-KW"/>
</dbReference>
<accession>A0ABC8WYH4</accession>
<evidence type="ECO:0000256" key="10">
    <source>
        <dbReference type="ARBA" id="ARBA00023242"/>
    </source>
</evidence>
<keyword evidence="10" id="KW-0539">Nucleus</keyword>
<evidence type="ECO:0000256" key="12">
    <source>
        <dbReference type="PROSITE-ProRule" id="PRU00094"/>
    </source>
</evidence>
<evidence type="ECO:0000256" key="11">
    <source>
        <dbReference type="ARBA" id="ARBA00055020"/>
    </source>
</evidence>
<feature type="compositionally biased region" description="Basic and acidic residues" evidence="13">
    <location>
        <begin position="208"/>
        <end position="222"/>
    </location>
</feature>
<dbReference type="InterPro" id="IPR013088">
    <property type="entry name" value="Znf_NHR/GATA"/>
</dbReference>
<dbReference type="CDD" id="cd00202">
    <property type="entry name" value="ZnF_GATA"/>
    <property type="match status" value="2"/>
</dbReference>
<dbReference type="Pfam" id="PF00320">
    <property type="entry name" value="GATA"/>
    <property type="match status" value="2"/>
</dbReference>
<feature type="region of interest" description="Disordered" evidence="13">
    <location>
        <begin position="142"/>
        <end position="185"/>
    </location>
</feature>
<keyword evidence="9" id="KW-0804">Transcription</keyword>
<keyword evidence="6" id="KW-0805">Transcription regulation</keyword>
<keyword evidence="16" id="KW-1185">Reference proteome</keyword>
<keyword evidence="3" id="KW-0479">Metal-binding</keyword>
<dbReference type="GO" id="GO:0008270">
    <property type="term" value="F:zinc ion binding"/>
    <property type="evidence" value="ECO:0007669"/>
    <property type="project" value="UniProtKB-KW"/>
</dbReference>
<evidence type="ECO:0000256" key="7">
    <source>
        <dbReference type="ARBA" id="ARBA00023125"/>
    </source>
</evidence>
<feature type="region of interest" description="Disordered" evidence="13">
    <location>
        <begin position="71"/>
        <end position="100"/>
    </location>
</feature>
<feature type="domain" description="GATA-type" evidence="14">
    <location>
        <begin position="466"/>
        <end position="502"/>
    </location>
</feature>
<evidence type="ECO:0000256" key="6">
    <source>
        <dbReference type="ARBA" id="ARBA00023015"/>
    </source>
</evidence>
<evidence type="ECO:0000259" key="14">
    <source>
        <dbReference type="PROSITE" id="PS50114"/>
    </source>
</evidence>
<dbReference type="SUPFAM" id="SSF57716">
    <property type="entry name" value="Glucocorticoid receptor-like (DNA-binding domain)"/>
    <property type="match status" value="3"/>
</dbReference>
<dbReference type="Proteomes" id="UP001497457">
    <property type="component" value="Chromosome 13rd"/>
</dbReference>
<feature type="compositionally biased region" description="Gly residues" evidence="13">
    <location>
        <begin position="253"/>
        <end position="268"/>
    </location>
</feature>
<protein>
    <recommendedName>
        <fullName evidence="14">GATA-type domain-containing protein</fullName>
    </recommendedName>
</protein>
<evidence type="ECO:0000256" key="1">
    <source>
        <dbReference type="ARBA" id="ARBA00004123"/>
    </source>
</evidence>
<keyword evidence="4 12" id="KW-0863">Zinc-finger</keyword>
<feature type="compositionally biased region" description="Gly residues" evidence="13">
    <location>
        <begin position="436"/>
        <end position="455"/>
    </location>
</feature>
<feature type="domain" description="GATA-type" evidence="14">
    <location>
        <begin position="93"/>
        <end position="128"/>
    </location>
</feature>
<evidence type="ECO:0000256" key="2">
    <source>
        <dbReference type="ARBA" id="ARBA00005694"/>
    </source>
</evidence>
<comment type="subcellular location">
    <subcellularLocation>
        <location evidence="1">Nucleus</location>
    </subcellularLocation>
</comment>
<name>A0ABC8WYH4_9POAL</name>
<dbReference type="EMBL" id="OZ075123">
    <property type="protein sequence ID" value="CAL4917037.1"/>
    <property type="molecule type" value="Genomic_DNA"/>
</dbReference>
<comment type="similarity">
    <text evidence="2">Belongs to the type IV zinc-finger family. Class A subfamily.</text>
</comment>
<dbReference type="PROSITE" id="PS00344">
    <property type="entry name" value="GATA_ZN_FINGER_1"/>
    <property type="match status" value="1"/>
</dbReference>
<evidence type="ECO:0000313" key="15">
    <source>
        <dbReference type="EMBL" id="CAL4917037.1"/>
    </source>
</evidence>
<feature type="compositionally biased region" description="Basic and acidic residues" evidence="13">
    <location>
        <begin position="156"/>
        <end position="167"/>
    </location>
</feature>
<proteinExistence type="inferred from homology"/>
<evidence type="ECO:0000256" key="9">
    <source>
        <dbReference type="ARBA" id="ARBA00023163"/>
    </source>
</evidence>
<keyword evidence="7" id="KW-0238">DNA-binding</keyword>
<dbReference type="InterPro" id="IPR000679">
    <property type="entry name" value="Znf_GATA"/>
</dbReference>
<sequence>MVVVDALHGETAAAAAVADDLFGGGADLQAFFDHAPLQALEAKATGGGAEGEEELEWLSNKDAFPTVETMAPSAPRRRTKGVPRPRWSPPQAPAAARRCRHCGTEETPQWRAGPEGPSTLCNACGVRYMSGRLVPEYRPVGSPTFSPELHSNRHSRVVELRRRREAEATASPAAAGNGEEKGDGKLERLSNKGEFLAVQMMAAAAARPRTDGVRRPRTEGMRRPRKAVAWPAVAWSPPPPPRAPAAAGRRPKQGGGAGVGDDGVGGCAAGDQGRAAVPADGGFNSAGPLSPAAAAPERPCQQFGTEKTLQWIGPHEGRSTLCDACGVRYRSGSMVPPVHPPAAASNPTFSPELRLGWHNRVELHLRPAKFPPAAAAGVGEEGKEELEWPSNKDAFPALKGMAPAWAPPRTKRVRQRRRVLELSPRRTSPPLRQRGGEAGRVGDGGPAAAPAGGGEEPAARAAALRRQCRHCGTEKTPQWRVGPEGSGTLCNACGVRYRSGGLEAEYRPASSPTFSPGLHSNCHREVEQLRRRREKSAEVCPAAAVVAGAGAAAAGDK</sequence>
<evidence type="ECO:0000256" key="4">
    <source>
        <dbReference type="ARBA" id="ARBA00022771"/>
    </source>
</evidence>
<evidence type="ECO:0000313" key="16">
    <source>
        <dbReference type="Proteomes" id="UP001497457"/>
    </source>
</evidence>
<comment type="function">
    <text evidence="11">Transcriptional activator that specifically binds 5'-GATA-3' or 5'-GAT-3' motifs within gene promoters. May be involved in the regulation of some light-responsive genes.</text>
</comment>
<dbReference type="FunFam" id="3.30.50.10:FF:000025">
    <property type="entry name" value="GATA transcription factor"/>
    <property type="match status" value="1"/>
</dbReference>
<dbReference type="PANTHER" id="PTHR45658">
    <property type="entry name" value="GATA TRANSCRIPTION FACTOR"/>
    <property type="match status" value="1"/>
</dbReference>
<feature type="region of interest" description="Disordered" evidence="13">
    <location>
        <begin position="232"/>
        <end position="272"/>
    </location>
</feature>